<evidence type="ECO:0000256" key="1">
    <source>
        <dbReference type="SAM" id="MobiDB-lite"/>
    </source>
</evidence>
<dbReference type="EMBL" id="BOOO01000047">
    <property type="protein sequence ID" value="GII34109.1"/>
    <property type="molecule type" value="Genomic_DNA"/>
</dbReference>
<keyword evidence="2" id="KW-0812">Transmembrane</keyword>
<sequence>MLLDLLGDVLGEFIPTPHRLQRWIYRHPMLSSAGTGGVAFAGLTLALWVSGEAPIPWALPGSVGLGLAVFVRLLMAMNVYVAKRQARRQSGHVPLDEKRRMSVNTEPRRAKHGPNRLSPEEPLPRLFEPPGVPRRPEIDG</sequence>
<dbReference type="AlphaFoldDB" id="A0A8J3U150"/>
<evidence type="ECO:0000256" key="2">
    <source>
        <dbReference type="SAM" id="Phobius"/>
    </source>
</evidence>
<keyword evidence="2" id="KW-0472">Membrane</keyword>
<feature type="region of interest" description="Disordered" evidence="1">
    <location>
        <begin position="85"/>
        <end position="140"/>
    </location>
</feature>
<feature type="transmembrane region" description="Helical" evidence="2">
    <location>
        <begin position="29"/>
        <end position="51"/>
    </location>
</feature>
<evidence type="ECO:0000313" key="3">
    <source>
        <dbReference type="EMBL" id="GII34109.1"/>
    </source>
</evidence>
<organism evidence="3 4">
    <name type="scientific">Planotetraspora mira</name>
    <dbReference type="NCBI Taxonomy" id="58121"/>
    <lineage>
        <taxon>Bacteria</taxon>
        <taxon>Bacillati</taxon>
        <taxon>Actinomycetota</taxon>
        <taxon>Actinomycetes</taxon>
        <taxon>Streptosporangiales</taxon>
        <taxon>Streptosporangiaceae</taxon>
        <taxon>Planotetraspora</taxon>
    </lineage>
</organism>
<reference evidence="3 4" key="1">
    <citation type="submission" date="2021-01" db="EMBL/GenBank/DDBJ databases">
        <title>Whole genome shotgun sequence of Planotetraspora mira NBRC 15435.</title>
        <authorList>
            <person name="Komaki H."/>
            <person name="Tamura T."/>
        </authorList>
    </citation>
    <scope>NUCLEOTIDE SEQUENCE [LARGE SCALE GENOMIC DNA]</scope>
    <source>
        <strain evidence="3 4">NBRC 15435</strain>
    </source>
</reference>
<accession>A0A8J3U150</accession>
<protein>
    <submittedName>
        <fullName evidence="3">Uncharacterized protein</fullName>
    </submittedName>
</protein>
<proteinExistence type="predicted"/>
<keyword evidence="4" id="KW-1185">Reference proteome</keyword>
<comment type="caution">
    <text evidence="3">The sequence shown here is derived from an EMBL/GenBank/DDBJ whole genome shotgun (WGS) entry which is preliminary data.</text>
</comment>
<name>A0A8J3U150_9ACTN</name>
<gene>
    <name evidence="3" type="ORF">Pmi06nite_75510</name>
</gene>
<dbReference type="Proteomes" id="UP000650628">
    <property type="component" value="Unassembled WGS sequence"/>
</dbReference>
<keyword evidence="2" id="KW-1133">Transmembrane helix</keyword>
<evidence type="ECO:0000313" key="4">
    <source>
        <dbReference type="Proteomes" id="UP000650628"/>
    </source>
</evidence>
<feature type="transmembrane region" description="Helical" evidence="2">
    <location>
        <begin position="57"/>
        <end position="81"/>
    </location>
</feature>